<organism evidence="1 2">
    <name type="scientific">Sphaerodactylus townsendi</name>
    <dbReference type="NCBI Taxonomy" id="933632"/>
    <lineage>
        <taxon>Eukaryota</taxon>
        <taxon>Metazoa</taxon>
        <taxon>Chordata</taxon>
        <taxon>Craniata</taxon>
        <taxon>Vertebrata</taxon>
        <taxon>Euteleostomi</taxon>
        <taxon>Lepidosauria</taxon>
        <taxon>Squamata</taxon>
        <taxon>Bifurcata</taxon>
        <taxon>Gekkota</taxon>
        <taxon>Sphaerodactylidae</taxon>
        <taxon>Sphaerodactylus</taxon>
    </lineage>
</organism>
<evidence type="ECO:0000313" key="1">
    <source>
        <dbReference type="EMBL" id="KAH8003264.1"/>
    </source>
</evidence>
<gene>
    <name evidence="1" type="ORF">K3G42_016052</name>
</gene>
<name>A0ACB8FDJ2_9SAUR</name>
<sequence length="177" mass="19379">MRKEAGWVMGQHPITGRSASKSTLKPYLLRKQVNFTKIIGEHLLPNVPSCTGRTKLLCFDFLSQHHGPSVYPHSFEIYHGEDPLEQGFRVSSCGKAVAMDGLYNLRLATLSPLKHLVSVAALTLMIPARSHCQGICPCCNLCGFPSRNGHMVLLLFGQLVSAALAVLWIALKDVNGI</sequence>
<protein>
    <submittedName>
        <fullName evidence="1">Uncharacterized protein</fullName>
    </submittedName>
</protein>
<dbReference type="EMBL" id="CM037622">
    <property type="protein sequence ID" value="KAH8003264.1"/>
    <property type="molecule type" value="Genomic_DNA"/>
</dbReference>
<reference evidence="1" key="1">
    <citation type="submission" date="2021-08" db="EMBL/GenBank/DDBJ databases">
        <title>The first chromosome-level gecko genome reveals the dynamic sex chromosomes of Neotropical dwarf geckos (Sphaerodactylidae: Sphaerodactylus).</title>
        <authorList>
            <person name="Pinto B.J."/>
            <person name="Keating S.E."/>
            <person name="Gamble T."/>
        </authorList>
    </citation>
    <scope>NUCLEOTIDE SEQUENCE</scope>
    <source>
        <strain evidence="1">TG3544</strain>
    </source>
</reference>
<comment type="caution">
    <text evidence="1">The sequence shown here is derived from an EMBL/GenBank/DDBJ whole genome shotgun (WGS) entry which is preliminary data.</text>
</comment>
<dbReference type="Proteomes" id="UP000827872">
    <property type="component" value="Linkage Group LG09"/>
</dbReference>
<keyword evidence="2" id="KW-1185">Reference proteome</keyword>
<evidence type="ECO:0000313" key="2">
    <source>
        <dbReference type="Proteomes" id="UP000827872"/>
    </source>
</evidence>
<proteinExistence type="predicted"/>
<accession>A0ACB8FDJ2</accession>